<dbReference type="EMBL" id="NBSK02000001">
    <property type="protein sequence ID" value="KAJ0227669.1"/>
    <property type="molecule type" value="Genomic_DNA"/>
</dbReference>
<dbReference type="AlphaFoldDB" id="A0A9R1WQ17"/>
<protein>
    <submittedName>
        <fullName evidence="1">Uncharacterized protein</fullName>
    </submittedName>
</protein>
<proteinExistence type="predicted"/>
<comment type="caution">
    <text evidence="1">The sequence shown here is derived from an EMBL/GenBank/DDBJ whole genome shotgun (WGS) entry which is preliminary data.</text>
</comment>
<name>A0A9R1WQ17_LACSA</name>
<evidence type="ECO:0000313" key="2">
    <source>
        <dbReference type="Proteomes" id="UP000235145"/>
    </source>
</evidence>
<keyword evidence="2" id="KW-1185">Reference proteome</keyword>
<organism evidence="1 2">
    <name type="scientific">Lactuca sativa</name>
    <name type="common">Garden lettuce</name>
    <dbReference type="NCBI Taxonomy" id="4236"/>
    <lineage>
        <taxon>Eukaryota</taxon>
        <taxon>Viridiplantae</taxon>
        <taxon>Streptophyta</taxon>
        <taxon>Embryophyta</taxon>
        <taxon>Tracheophyta</taxon>
        <taxon>Spermatophyta</taxon>
        <taxon>Magnoliopsida</taxon>
        <taxon>eudicotyledons</taxon>
        <taxon>Gunneridae</taxon>
        <taxon>Pentapetalae</taxon>
        <taxon>asterids</taxon>
        <taxon>campanulids</taxon>
        <taxon>Asterales</taxon>
        <taxon>Asteraceae</taxon>
        <taxon>Cichorioideae</taxon>
        <taxon>Cichorieae</taxon>
        <taxon>Lactucinae</taxon>
        <taxon>Lactuca</taxon>
    </lineage>
</organism>
<dbReference type="Proteomes" id="UP000235145">
    <property type="component" value="Unassembled WGS sequence"/>
</dbReference>
<reference evidence="1 2" key="1">
    <citation type="journal article" date="2017" name="Nat. Commun.">
        <title>Genome assembly with in vitro proximity ligation data and whole-genome triplication in lettuce.</title>
        <authorList>
            <person name="Reyes-Chin-Wo S."/>
            <person name="Wang Z."/>
            <person name="Yang X."/>
            <person name="Kozik A."/>
            <person name="Arikit S."/>
            <person name="Song C."/>
            <person name="Xia L."/>
            <person name="Froenicke L."/>
            <person name="Lavelle D.O."/>
            <person name="Truco M.J."/>
            <person name="Xia R."/>
            <person name="Zhu S."/>
            <person name="Xu C."/>
            <person name="Xu H."/>
            <person name="Xu X."/>
            <person name="Cox K."/>
            <person name="Korf I."/>
            <person name="Meyers B.C."/>
            <person name="Michelmore R.W."/>
        </authorList>
    </citation>
    <scope>NUCLEOTIDE SEQUENCE [LARGE SCALE GENOMIC DNA]</scope>
    <source>
        <strain evidence="2">cv. Salinas</strain>
        <tissue evidence="1">Seedlings</tissue>
    </source>
</reference>
<evidence type="ECO:0000313" key="1">
    <source>
        <dbReference type="EMBL" id="KAJ0227669.1"/>
    </source>
</evidence>
<accession>A0A9R1WQ17</accession>
<gene>
    <name evidence="1" type="ORF">LSAT_V11C100034040</name>
</gene>
<sequence>MANPSTLNASETALERYEKNTSIPIVWKLTECNQASVLECELSGHDVMNWIFDFVLNIKHGFPSRVMGMKDSCCVLFFSEFYVVGNDQIKEFLAALKHETKCKILKKQCDCKNARNFYEQLIELHGVYTLLKHIRNLVWIKNKAITCFGSRDEFGQEHTMAQYP</sequence>